<accession>A0A916JRG6</accession>
<dbReference type="GO" id="GO:0006313">
    <property type="term" value="P:DNA transposition"/>
    <property type="evidence" value="ECO:0007669"/>
    <property type="project" value="InterPro"/>
</dbReference>
<dbReference type="EMBL" id="OU015584">
    <property type="protein sequence ID" value="CAG5087376.1"/>
    <property type="molecule type" value="Genomic_DNA"/>
</dbReference>
<dbReference type="AlphaFoldDB" id="A0A916JRG6"/>
<dbReference type="InterPro" id="IPR005063">
    <property type="entry name" value="Transposase_27"/>
</dbReference>
<organism evidence="5 6">
    <name type="scientific">Parvicella tangerina</name>
    <dbReference type="NCBI Taxonomy" id="2829795"/>
    <lineage>
        <taxon>Bacteria</taxon>
        <taxon>Pseudomonadati</taxon>
        <taxon>Bacteroidota</taxon>
        <taxon>Flavobacteriia</taxon>
        <taxon>Flavobacteriales</taxon>
        <taxon>Parvicellaceae</taxon>
        <taxon>Parvicella</taxon>
    </lineage>
</organism>
<dbReference type="PANTHER" id="PTHR33293:SF1">
    <property type="entry name" value="INSERTION ELEMENT IS1 1 PROTEIN INSB-RELATED"/>
    <property type="match status" value="1"/>
</dbReference>
<dbReference type="Pfam" id="PF03400">
    <property type="entry name" value="DDE_Tnp_IS1"/>
    <property type="match status" value="1"/>
</dbReference>
<reference evidence="5" key="1">
    <citation type="submission" date="2021-04" db="EMBL/GenBank/DDBJ databases">
        <authorList>
            <person name="Rodrigo-Torres L."/>
            <person name="Arahal R. D."/>
            <person name="Lucena T."/>
        </authorList>
    </citation>
    <scope>NUCLEOTIDE SEQUENCE</scope>
    <source>
        <strain evidence="5">AS29M-1</strain>
    </source>
</reference>
<dbReference type="InterPro" id="IPR051354">
    <property type="entry name" value="Transposase_27_IS1"/>
</dbReference>
<keyword evidence="4" id="KW-0233">DNA recombination</keyword>
<evidence type="ECO:0000256" key="4">
    <source>
        <dbReference type="ARBA" id="ARBA00023172"/>
    </source>
</evidence>
<proteinExistence type="inferred from homology"/>
<dbReference type="KEGG" id="ptan:CRYO30217_03467"/>
<dbReference type="NCBIfam" id="NF033558">
    <property type="entry name" value="transpos_IS1"/>
    <property type="match status" value="1"/>
</dbReference>
<dbReference type="GO" id="GO:0003677">
    <property type="term" value="F:DNA binding"/>
    <property type="evidence" value="ECO:0007669"/>
    <property type="project" value="InterPro"/>
</dbReference>
<gene>
    <name evidence="5" type="ORF">CRYO30217_03467</name>
</gene>
<dbReference type="RefSeq" id="WP_258543640.1">
    <property type="nucleotide sequence ID" value="NZ_OU015584.1"/>
</dbReference>
<evidence type="ECO:0000313" key="5">
    <source>
        <dbReference type="EMBL" id="CAG5087376.1"/>
    </source>
</evidence>
<protein>
    <recommendedName>
        <fullName evidence="7">IS1 family transposase</fullName>
    </recommendedName>
</protein>
<evidence type="ECO:0000256" key="1">
    <source>
        <dbReference type="ARBA" id="ARBA00004091"/>
    </source>
</evidence>
<comment type="function">
    <text evidence="1">Absolutely required for transposition of IS1.</text>
</comment>
<evidence type="ECO:0000256" key="3">
    <source>
        <dbReference type="ARBA" id="ARBA00022578"/>
    </source>
</evidence>
<dbReference type="Proteomes" id="UP000683507">
    <property type="component" value="Chromosome"/>
</dbReference>
<evidence type="ECO:0000313" key="6">
    <source>
        <dbReference type="Proteomes" id="UP000683507"/>
    </source>
</evidence>
<comment type="similarity">
    <text evidence="2">Belongs to the transposase 27 family.</text>
</comment>
<keyword evidence="3" id="KW-0815">Transposition</keyword>
<evidence type="ECO:0008006" key="7">
    <source>
        <dbReference type="Google" id="ProtNLM"/>
    </source>
</evidence>
<sequence length="230" mass="27338">MKCKKCANKCIKKGFQQNRFYRKQRYQCKECKTYQLEEYSYRIYSSKSDQKLIQLNAEGNSISGMARILEYSKQTIIRRIQYLAERVKPPIVSEYHQTYEVDELWTYVGNKETGEAWITYAINRKTNKVISFNVGGKTTRDMAKVILPVKQLYPKRIVTDKLNIYPNLVKPIEHDTRKHRNNHIERANLTLRQHLRRLSRKTLAYSKSLKMLEASLKLYLFWNSWVIGGK</sequence>
<keyword evidence="6" id="KW-1185">Reference proteome</keyword>
<dbReference type="PANTHER" id="PTHR33293">
    <property type="entry name" value="INSERTION ELEMENT IS1 1 PROTEIN INSB-RELATED"/>
    <property type="match status" value="1"/>
</dbReference>
<evidence type="ECO:0000256" key="2">
    <source>
        <dbReference type="ARBA" id="ARBA00008841"/>
    </source>
</evidence>
<name>A0A916JRG6_9FLAO</name>
<dbReference type="GO" id="GO:0004803">
    <property type="term" value="F:transposase activity"/>
    <property type="evidence" value="ECO:0007669"/>
    <property type="project" value="InterPro"/>
</dbReference>